<evidence type="ECO:0000256" key="2">
    <source>
        <dbReference type="SAM" id="SignalP"/>
    </source>
</evidence>
<dbReference type="Pfam" id="PF14905">
    <property type="entry name" value="OMP_b-brl_3"/>
    <property type="match status" value="2"/>
</dbReference>
<protein>
    <recommendedName>
        <fullName evidence="3">Outer membrane protein beta-barrel domain-containing protein</fullName>
    </recommendedName>
</protein>
<comment type="caution">
    <text evidence="4">The sequence shown here is derived from an EMBL/GenBank/DDBJ whole genome shotgun (WGS) entry which is preliminary data.</text>
</comment>
<evidence type="ECO:0000313" key="5">
    <source>
        <dbReference type="Proteomes" id="UP000279089"/>
    </source>
</evidence>
<dbReference type="Proteomes" id="UP000279089">
    <property type="component" value="Unassembled WGS sequence"/>
</dbReference>
<dbReference type="Gene3D" id="2.60.40.1120">
    <property type="entry name" value="Carboxypeptidase-like, regulatory domain"/>
    <property type="match status" value="1"/>
</dbReference>
<evidence type="ECO:0000256" key="1">
    <source>
        <dbReference type="SAM" id="MobiDB-lite"/>
    </source>
</evidence>
<sequence length="939" mass="105186">MLRNAILLLLVCMTGSAATAQQRTQLRGTVADSASKEMLEMATVSVQDSKDSSLITYTLTNNKGAFRLDGLPANKPVRLLISYTGYRTYTKILGTDRPEDLGNITLAAAATELNTVVVEGDRPPIAIRKDTIEFNAASFKTRPNAVVEDLLKKLPGVDIDENGNIKVNGKTVSRVLVDGKEFFGNDPKLATKNLPTSIVDKVQVMDTKTKQEAKLGIEKDGEDRTINLTLKADKKQGYFGRLSAGSGTDSRFETSGMLNAFSGKRQISVLGSSNNLNKIGFTQNEMMTAAERKSGGMYMSVSSDGSFNMNGISFGASGEGIRTASMAGYNYADEWGKKVDVSNSYFFNNTDARFTTLTNNQYNDGRNVIGKRSGFGRNYSHGLNLAMDIELDSMTTLSLTPRFSYTRQTSNTSSTDTTYLGPGDLGNTNQSNNLLRSNRVNFENTLTLNRILNKNGQAIGFTFGNLYNTQDGNAFNNSTQQFFENNLLDSTQVLDQKNIMNSRNERYDISVYYGQPLTRTWKMHLDYKYSYGISTSNRDTYNFDEDMKGYTDLDSLYSNRFRTITTTQQPSIRFVHNNSNKKLTATVGANLFFTTLDNRSYMDNTSLRQNQTNFSPNSRIAYTLKNKGQLSFNYNGYMQQPSLEQLQPVRDNTNPLNIRIGNADLRPQFTHNLGLQYSKFSPTGFGTYSSIGFSPTVNRFSTITRVNERGGQTVQTVNVDGAYSAYANINASYNKKAKDWQMRVNGSLYANFGRQVNFSNINNTKGDTTVRKNVSQNLMLAPFFTISYAYKEMVDVNIMYRPGYNQVKSQLNDVTTSNFTQRLQLGATVYLPLNFFVENDMQYNYNSQTAPGFKKGVVLYNAALGFDFLKEKRAQVKLYAYDLLRQNSNIRRNVTELGTFDTQTDLVEQYFMVTLSYNISKFGKVKQSRRFNGGGVMIY</sequence>
<dbReference type="Pfam" id="PF13620">
    <property type="entry name" value="CarboxypepD_reg"/>
    <property type="match status" value="1"/>
</dbReference>
<dbReference type="InterPro" id="IPR041700">
    <property type="entry name" value="OMP_b-brl_3"/>
</dbReference>
<feature type="domain" description="Outer membrane protein beta-barrel" evidence="3">
    <location>
        <begin position="454"/>
        <end position="751"/>
    </location>
</feature>
<gene>
    <name evidence="4" type="ORF">EG028_13520</name>
</gene>
<keyword evidence="5" id="KW-1185">Reference proteome</keyword>
<feature type="compositionally biased region" description="Polar residues" evidence="1">
    <location>
        <begin position="407"/>
        <end position="418"/>
    </location>
</feature>
<dbReference type="EMBL" id="RMBX01000006">
    <property type="protein sequence ID" value="RPD41028.1"/>
    <property type="molecule type" value="Genomic_DNA"/>
</dbReference>
<accession>A0A3N4MBZ5</accession>
<keyword evidence="2" id="KW-0732">Signal</keyword>
<organism evidence="4 5">
    <name type="scientific">Chitinophaga barathri</name>
    <dbReference type="NCBI Taxonomy" id="1647451"/>
    <lineage>
        <taxon>Bacteria</taxon>
        <taxon>Pseudomonadati</taxon>
        <taxon>Bacteroidota</taxon>
        <taxon>Chitinophagia</taxon>
        <taxon>Chitinophagales</taxon>
        <taxon>Chitinophagaceae</taxon>
        <taxon>Chitinophaga</taxon>
    </lineage>
</organism>
<proteinExistence type="predicted"/>
<feature type="domain" description="Outer membrane protein beta-barrel" evidence="3">
    <location>
        <begin position="755"/>
        <end position="917"/>
    </location>
</feature>
<reference evidence="5" key="1">
    <citation type="submission" date="2018-11" db="EMBL/GenBank/DDBJ databases">
        <title>Chitinophaga lutea sp.nov., isolate from arsenic contaminated soil.</title>
        <authorList>
            <person name="Zong Y."/>
        </authorList>
    </citation>
    <scope>NUCLEOTIDE SEQUENCE [LARGE SCALE GENOMIC DNA]</scope>
    <source>
        <strain evidence="5">YLT18</strain>
    </source>
</reference>
<evidence type="ECO:0000313" key="4">
    <source>
        <dbReference type="EMBL" id="RPD41028.1"/>
    </source>
</evidence>
<dbReference type="SUPFAM" id="SSF49464">
    <property type="entry name" value="Carboxypeptidase regulatory domain-like"/>
    <property type="match status" value="1"/>
</dbReference>
<dbReference type="InterPro" id="IPR008969">
    <property type="entry name" value="CarboxyPept-like_regulatory"/>
</dbReference>
<feature type="signal peptide" evidence="2">
    <location>
        <begin position="1"/>
        <end position="20"/>
    </location>
</feature>
<dbReference type="AlphaFoldDB" id="A0A3N4MBZ5"/>
<evidence type="ECO:0000259" key="3">
    <source>
        <dbReference type="Pfam" id="PF14905"/>
    </source>
</evidence>
<dbReference type="SUPFAM" id="SSF56935">
    <property type="entry name" value="Porins"/>
    <property type="match status" value="1"/>
</dbReference>
<feature type="chain" id="PRO_5017971393" description="Outer membrane protein beta-barrel domain-containing protein" evidence="2">
    <location>
        <begin position="21"/>
        <end position="939"/>
    </location>
</feature>
<name>A0A3N4MBZ5_9BACT</name>
<dbReference type="OrthoDB" id="606930at2"/>
<dbReference type="RefSeq" id="WP_120516670.1">
    <property type="nucleotide sequence ID" value="NZ_QXZY01000007.1"/>
</dbReference>
<feature type="region of interest" description="Disordered" evidence="1">
    <location>
        <begin position="407"/>
        <end position="432"/>
    </location>
</feature>